<accession>A0A7S3AI06</accession>
<evidence type="ECO:0000313" key="1">
    <source>
        <dbReference type="EMBL" id="CAE0103312.1"/>
    </source>
</evidence>
<reference evidence="1" key="1">
    <citation type="submission" date="2021-01" db="EMBL/GenBank/DDBJ databases">
        <authorList>
            <person name="Corre E."/>
            <person name="Pelletier E."/>
            <person name="Niang G."/>
            <person name="Scheremetjew M."/>
            <person name="Finn R."/>
            <person name="Kale V."/>
            <person name="Holt S."/>
            <person name="Cochrane G."/>
            <person name="Meng A."/>
            <person name="Brown T."/>
            <person name="Cohen L."/>
        </authorList>
    </citation>
    <scope>NUCLEOTIDE SEQUENCE</scope>
    <source>
        <strain evidence="1">CCMP281</strain>
    </source>
</reference>
<protein>
    <submittedName>
        <fullName evidence="1">Uncharacterized protein</fullName>
    </submittedName>
</protein>
<organism evidence="1">
    <name type="scientific">Haptolina ericina</name>
    <dbReference type="NCBI Taxonomy" id="156174"/>
    <lineage>
        <taxon>Eukaryota</taxon>
        <taxon>Haptista</taxon>
        <taxon>Haptophyta</taxon>
        <taxon>Prymnesiophyceae</taxon>
        <taxon>Prymnesiales</taxon>
        <taxon>Prymnesiaceae</taxon>
        <taxon>Haptolina</taxon>
    </lineage>
</organism>
<name>A0A7S3AI06_9EUKA</name>
<dbReference type="EMBL" id="HBHX01007194">
    <property type="protein sequence ID" value="CAE0103312.1"/>
    <property type="molecule type" value="Transcribed_RNA"/>
</dbReference>
<dbReference type="AlphaFoldDB" id="A0A7S3AI06"/>
<gene>
    <name evidence="1" type="ORF">HERI1096_LOCUS3970</name>
</gene>
<sequence>MSVVGASSGVEVAPLKWSGVVEKQARGGGAFAFQVRYLEVHPDRVAWRKEDDEREARSQPLNKFTSLQRCGDVTVKLVCFKDDGRSLRTLTFRTKTTDASGQLYDAISSSLSKWQAWRGNGGGAWDKAQSKAAESVSNVGVGVQRVGANGKRKKKLFGRRLETMDEGIEEE</sequence>
<proteinExistence type="predicted"/>